<dbReference type="Proteomes" id="UP000183567">
    <property type="component" value="Unassembled WGS sequence"/>
</dbReference>
<keyword evidence="3" id="KW-1185">Reference proteome</keyword>
<feature type="domain" description="DUF6533" evidence="1">
    <location>
        <begin position="14"/>
        <end position="35"/>
    </location>
</feature>
<evidence type="ECO:0000313" key="3">
    <source>
        <dbReference type="Proteomes" id="UP000183567"/>
    </source>
</evidence>
<organism evidence="2 3">
    <name type="scientific">Rhizopogon vesiculosus</name>
    <dbReference type="NCBI Taxonomy" id="180088"/>
    <lineage>
        <taxon>Eukaryota</taxon>
        <taxon>Fungi</taxon>
        <taxon>Dikarya</taxon>
        <taxon>Basidiomycota</taxon>
        <taxon>Agaricomycotina</taxon>
        <taxon>Agaricomycetes</taxon>
        <taxon>Agaricomycetidae</taxon>
        <taxon>Boletales</taxon>
        <taxon>Suillineae</taxon>
        <taxon>Rhizopogonaceae</taxon>
        <taxon>Rhizopogon</taxon>
    </lineage>
</organism>
<proteinExistence type="predicted"/>
<dbReference type="Pfam" id="PF20151">
    <property type="entry name" value="DUF6533"/>
    <property type="match status" value="1"/>
</dbReference>
<dbReference type="AlphaFoldDB" id="A0A1J8PTR8"/>
<dbReference type="InterPro" id="IPR045340">
    <property type="entry name" value="DUF6533"/>
</dbReference>
<gene>
    <name evidence="2" type="ORF">AZE42_10638</name>
</gene>
<dbReference type="EMBL" id="LVVM01005199">
    <property type="protein sequence ID" value="OJA11163.1"/>
    <property type="molecule type" value="Genomic_DNA"/>
</dbReference>
<reference evidence="2 3" key="1">
    <citation type="submission" date="2016-03" db="EMBL/GenBank/DDBJ databases">
        <title>Comparative genomics of the ectomycorrhizal sister species Rhizopogon vinicolor and Rhizopogon vesiculosus (Basidiomycota: Boletales) reveals a divergence of the mating type B locus.</title>
        <authorList>
            <person name="Mujic A.B."/>
            <person name="Kuo A."/>
            <person name="Tritt A."/>
            <person name="Lipzen A."/>
            <person name="Chen C."/>
            <person name="Johnson J."/>
            <person name="Sharma A."/>
            <person name="Barry K."/>
            <person name="Grigoriev I.V."/>
            <person name="Spatafora J.W."/>
        </authorList>
    </citation>
    <scope>NUCLEOTIDE SEQUENCE [LARGE SCALE GENOMIC DNA]</scope>
    <source>
        <strain evidence="2 3">AM-OR11-056</strain>
    </source>
</reference>
<evidence type="ECO:0000313" key="2">
    <source>
        <dbReference type="EMBL" id="OJA11163.1"/>
    </source>
</evidence>
<comment type="caution">
    <text evidence="2">The sequence shown here is derived from an EMBL/GenBank/DDBJ whole genome shotgun (WGS) entry which is preliminary data.</text>
</comment>
<accession>A0A1J8PTR8</accession>
<sequence length="57" mass="6545">MIPVGDRQSIRKFSIVACSSMVVYDWALTFGQECKEWNSPDDGIPLYRFDVPLPFFA</sequence>
<protein>
    <recommendedName>
        <fullName evidence="1">DUF6533 domain-containing protein</fullName>
    </recommendedName>
</protein>
<evidence type="ECO:0000259" key="1">
    <source>
        <dbReference type="Pfam" id="PF20151"/>
    </source>
</evidence>
<name>A0A1J8PTR8_9AGAM</name>